<feature type="region of interest" description="Disordered" evidence="1">
    <location>
        <begin position="340"/>
        <end position="359"/>
    </location>
</feature>
<dbReference type="EMBL" id="MU157995">
    <property type="protein sequence ID" value="KAF9521732.1"/>
    <property type="molecule type" value="Genomic_DNA"/>
</dbReference>
<evidence type="ECO:0000313" key="3">
    <source>
        <dbReference type="Proteomes" id="UP000807306"/>
    </source>
</evidence>
<sequence length="942" mass="102830">MRRIFCQKALDKPSRLGSPSPARAGTPNSRSPAPSHAGSSRSQSTRQVRALPQPPKNDLMRSGSETKRESEHHSHSTSTHSRSSHSSSSHAPSIPSMQRSVSHSATPARRSATPPNAGNRKSPQTSPYNRLRHISAPASPHKARLIAASSSSDSNHSNSPSHRRRSRASMASVQLTDFEEEDDALDDRGPNPGGTAREPKRDRTLNEHNSITQSALAAVASSRRSPLGNKRRGALPREFRSDLVDGSPPNGDNSGRKSSAGRFDTRRLSPDARRYSPENGRNTWREPVTPFRTGVGRSSTVREHPTVSERGGSAESALAVWSPGGRTLLGEGLRAAGLTKKREEAGRRAGGNEPTSNGDVFKERVRKVDDGRTRAMVDRERERGAPAQRASTSMAHYQYQDRDSPDAPREHILRGHRSHPPTPRLNVAHLQDRLTTSSPFGTTRRRYSAQPPTPQTEHGKLMVDSLTMFETALSKVPRNQSLSTSLGPGTGSAHTDLLQNAQGMVFAADRLCSLLKQGSARAVESQVEAEVESASLDSHTREIVDLWGNVAADYREGSRTADELIRGITGLLLGMGKVMREVVADRGGVSEFGSPAIHGRHVSLGEDDLVRRVSPDIGHRHHGSGHASGQGSRSGGGSHAEGSSGRQSVASRHSWDPSRDKDKDREDALRRLAGDITKSESVLARASPATFQRLKDHDGYPKRHQTFETPPPASLRSSVPQSDGPAASIRRLFTPRDRRDDLPPEETSTSAKPTHFRSATMKLFIRLPHPLRVNCVALLQWTAQGLSLLLPFQSRSQLYLLNAVRSPFPRTESSKTQGKVTFSRPSAVSVSKSLSEQLHQSDHERKRTISITSVEAEADPSSLGARNYVVSPVSGSESENTKRKSLTARSMRMSLDSQRDDEERGNLKSSDVHAADRSAASTILPSTGRRERRRTVTDIWPR</sequence>
<feature type="compositionally biased region" description="Basic and acidic residues" evidence="1">
    <location>
        <begin position="263"/>
        <end position="276"/>
    </location>
</feature>
<proteinExistence type="predicted"/>
<evidence type="ECO:0000256" key="1">
    <source>
        <dbReference type="SAM" id="MobiDB-lite"/>
    </source>
</evidence>
<feature type="region of interest" description="Disordered" evidence="1">
    <location>
        <begin position="831"/>
        <end position="942"/>
    </location>
</feature>
<keyword evidence="3" id="KW-1185">Reference proteome</keyword>
<feature type="region of interest" description="Disordered" evidence="1">
    <location>
        <begin position="436"/>
        <end position="458"/>
    </location>
</feature>
<feature type="compositionally biased region" description="Basic and acidic residues" evidence="1">
    <location>
        <begin position="197"/>
        <end position="206"/>
    </location>
</feature>
<comment type="caution">
    <text evidence="2">The sequence shown here is derived from an EMBL/GenBank/DDBJ whole genome shotgun (WGS) entry which is preliminary data.</text>
</comment>
<feature type="region of interest" description="Disordered" evidence="1">
    <location>
        <begin position="1"/>
        <end position="317"/>
    </location>
</feature>
<protein>
    <submittedName>
        <fullName evidence="2">Uncharacterized protein</fullName>
    </submittedName>
</protein>
<feature type="compositionally biased region" description="Polar residues" evidence="1">
    <location>
        <begin position="95"/>
        <end position="105"/>
    </location>
</feature>
<dbReference type="OrthoDB" id="3358078at2759"/>
<feature type="region of interest" description="Disordered" evidence="1">
    <location>
        <begin position="615"/>
        <end position="665"/>
    </location>
</feature>
<dbReference type="AlphaFoldDB" id="A0A9P6JHU1"/>
<reference evidence="2" key="1">
    <citation type="submission" date="2020-11" db="EMBL/GenBank/DDBJ databases">
        <authorList>
            <consortium name="DOE Joint Genome Institute"/>
            <person name="Ahrendt S."/>
            <person name="Riley R."/>
            <person name="Andreopoulos W."/>
            <person name="Labutti K."/>
            <person name="Pangilinan J."/>
            <person name="Ruiz-Duenas F.J."/>
            <person name="Barrasa J.M."/>
            <person name="Sanchez-Garcia M."/>
            <person name="Camarero S."/>
            <person name="Miyauchi S."/>
            <person name="Serrano A."/>
            <person name="Linde D."/>
            <person name="Babiker R."/>
            <person name="Drula E."/>
            <person name="Ayuso-Fernandez I."/>
            <person name="Pacheco R."/>
            <person name="Padilla G."/>
            <person name="Ferreira P."/>
            <person name="Barriuso J."/>
            <person name="Kellner H."/>
            <person name="Castanera R."/>
            <person name="Alfaro M."/>
            <person name="Ramirez L."/>
            <person name="Pisabarro A.G."/>
            <person name="Kuo A."/>
            <person name="Tritt A."/>
            <person name="Lipzen A."/>
            <person name="He G."/>
            <person name="Yan M."/>
            <person name="Ng V."/>
            <person name="Cullen D."/>
            <person name="Martin F."/>
            <person name="Rosso M.-N."/>
            <person name="Henrissat B."/>
            <person name="Hibbett D."/>
            <person name="Martinez A.T."/>
            <person name="Grigoriev I.V."/>
        </authorList>
    </citation>
    <scope>NUCLEOTIDE SEQUENCE</scope>
    <source>
        <strain evidence="2">CBS 506.95</strain>
    </source>
</reference>
<feature type="region of interest" description="Disordered" evidence="1">
    <location>
        <begin position="680"/>
        <end position="754"/>
    </location>
</feature>
<feature type="compositionally biased region" description="Low complexity" evidence="1">
    <location>
        <begin position="214"/>
        <end position="225"/>
    </location>
</feature>
<accession>A0A9P6JHU1</accession>
<feature type="compositionally biased region" description="Basic and acidic residues" evidence="1">
    <location>
        <begin position="64"/>
        <end position="74"/>
    </location>
</feature>
<organism evidence="2 3">
    <name type="scientific">Crepidotus variabilis</name>
    <dbReference type="NCBI Taxonomy" id="179855"/>
    <lineage>
        <taxon>Eukaryota</taxon>
        <taxon>Fungi</taxon>
        <taxon>Dikarya</taxon>
        <taxon>Basidiomycota</taxon>
        <taxon>Agaricomycotina</taxon>
        <taxon>Agaricomycetes</taxon>
        <taxon>Agaricomycetidae</taxon>
        <taxon>Agaricales</taxon>
        <taxon>Agaricineae</taxon>
        <taxon>Crepidotaceae</taxon>
        <taxon>Crepidotus</taxon>
    </lineage>
</organism>
<feature type="compositionally biased region" description="Low complexity" evidence="1">
    <location>
        <begin position="76"/>
        <end position="90"/>
    </location>
</feature>
<evidence type="ECO:0000313" key="2">
    <source>
        <dbReference type="EMBL" id="KAF9521732.1"/>
    </source>
</evidence>
<feature type="compositionally biased region" description="Gly residues" evidence="1">
    <location>
        <begin position="626"/>
        <end position="639"/>
    </location>
</feature>
<feature type="compositionally biased region" description="Polar residues" evidence="1">
    <location>
        <begin position="113"/>
        <end position="128"/>
    </location>
</feature>
<feature type="compositionally biased region" description="Basic and acidic residues" evidence="1">
    <location>
        <begin position="399"/>
        <end position="409"/>
    </location>
</feature>
<feature type="compositionally biased region" description="Basic and acidic residues" evidence="1">
    <location>
        <begin position="897"/>
        <end position="916"/>
    </location>
</feature>
<gene>
    <name evidence="2" type="ORF">CPB83DRAFT_922526</name>
</gene>
<feature type="compositionally biased region" description="Basic and acidic residues" evidence="1">
    <location>
        <begin position="653"/>
        <end position="665"/>
    </location>
</feature>
<dbReference type="Proteomes" id="UP000807306">
    <property type="component" value="Unassembled WGS sequence"/>
</dbReference>
<feature type="compositionally biased region" description="Polar residues" evidence="1">
    <location>
        <begin position="26"/>
        <end position="47"/>
    </location>
</feature>
<feature type="region of interest" description="Disordered" evidence="1">
    <location>
        <begin position="378"/>
        <end position="409"/>
    </location>
</feature>
<feature type="compositionally biased region" description="Low complexity" evidence="1">
    <location>
        <begin position="147"/>
        <end position="160"/>
    </location>
</feature>
<name>A0A9P6JHU1_9AGAR</name>